<protein>
    <recommendedName>
        <fullName evidence="4">RRM domain-containing protein</fullName>
    </recommendedName>
</protein>
<feature type="compositionally biased region" description="Basic and acidic residues" evidence="3">
    <location>
        <begin position="534"/>
        <end position="548"/>
    </location>
</feature>
<proteinExistence type="predicted"/>
<dbReference type="InterPro" id="IPR012677">
    <property type="entry name" value="Nucleotide-bd_a/b_plait_sf"/>
</dbReference>
<evidence type="ECO:0000313" key="5">
    <source>
        <dbReference type="EMBL" id="GKT35671.1"/>
    </source>
</evidence>
<dbReference type="EMBL" id="BQXS01011040">
    <property type="protein sequence ID" value="GKT35671.1"/>
    <property type="molecule type" value="Genomic_DNA"/>
</dbReference>
<reference evidence="5" key="1">
    <citation type="submission" date="2022-03" db="EMBL/GenBank/DDBJ databases">
        <title>Draft genome sequence of Aduncisulcus paluster, a free-living microaerophilic Fornicata.</title>
        <authorList>
            <person name="Yuyama I."/>
            <person name="Kume K."/>
            <person name="Tamura T."/>
            <person name="Inagaki Y."/>
            <person name="Hashimoto T."/>
        </authorList>
    </citation>
    <scope>NUCLEOTIDE SEQUENCE</scope>
    <source>
        <strain evidence="5">NY0171</strain>
    </source>
</reference>
<name>A0ABQ5KUE3_9EUKA</name>
<evidence type="ECO:0000259" key="4">
    <source>
        <dbReference type="PROSITE" id="PS50102"/>
    </source>
</evidence>
<feature type="region of interest" description="Disordered" evidence="3">
    <location>
        <begin position="406"/>
        <end position="440"/>
    </location>
</feature>
<dbReference type="Pfam" id="PF00076">
    <property type="entry name" value="RRM_1"/>
    <property type="match status" value="1"/>
</dbReference>
<evidence type="ECO:0000256" key="1">
    <source>
        <dbReference type="PROSITE-ProRule" id="PRU00176"/>
    </source>
</evidence>
<feature type="compositionally biased region" description="Basic and acidic residues" evidence="3">
    <location>
        <begin position="634"/>
        <end position="654"/>
    </location>
</feature>
<dbReference type="PROSITE" id="PS50102">
    <property type="entry name" value="RRM"/>
    <property type="match status" value="1"/>
</dbReference>
<gene>
    <name evidence="5" type="ORF">ADUPG1_008782</name>
</gene>
<organism evidence="5 6">
    <name type="scientific">Aduncisulcus paluster</name>
    <dbReference type="NCBI Taxonomy" id="2918883"/>
    <lineage>
        <taxon>Eukaryota</taxon>
        <taxon>Metamonada</taxon>
        <taxon>Carpediemonas-like organisms</taxon>
        <taxon>Aduncisulcus</taxon>
    </lineage>
</organism>
<dbReference type="CDD" id="cd00590">
    <property type="entry name" value="RRM_SF"/>
    <property type="match status" value="1"/>
</dbReference>
<accession>A0ABQ5KUE3</accession>
<dbReference type="Gene3D" id="3.30.70.330">
    <property type="match status" value="1"/>
</dbReference>
<feature type="region of interest" description="Disordered" evidence="3">
    <location>
        <begin position="489"/>
        <end position="596"/>
    </location>
</feature>
<dbReference type="SUPFAM" id="SSF54928">
    <property type="entry name" value="RNA-binding domain, RBD"/>
    <property type="match status" value="1"/>
</dbReference>
<feature type="compositionally biased region" description="Basic and acidic residues" evidence="3">
    <location>
        <begin position="559"/>
        <end position="585"/>
    </location>
</feature>
<feature type="compositionally biased region" description="Polar residues" evidence="3">
    <location>
        <begin position="505"/>
        <end position="524"/>
    </location>
</feature>
<sequence length="815" mass="93078">MKSVPFLRTCSINSQAFSPMAPIVVKAKGISLASILSIIRIYIDKLLLQYQDTSFPGSVSFPREFVHLLAEISGGEEFHDKIFCFEVFSLVDHVLNVVQKDPSCLGDALLFFSNLCCESALVSSIYQQIIHYLDDWFHKLKETIEGHSRNDLVRSWAHLVYLLSLHTYPKDPMLCALYDHMKWCYDHGSKREWFLEFCERCVSSPPTKITPQTLFIYGIGHKTEYLLRDIFSHYGSIVNIHIPACKNFGFITFASPESVYDIILSKERLMIQIESSLTHLAVANSLNRDIYALESWLSTSSKVENIQAVLEVKEIINQNKSLLKELKKYENILHKGIKLDKTQYQRLREIKSYCDQDSSDIDEEKVDYDESDLDDLSITVKMTVDEFQPSKNEFIIKNGSSSKITQEHIIASTTPPPEESLSAKDDIHKSSRKESSPRLLDQELPISSIIPSNTNSIVQYSIFETHDSKIYDQKEVLSVHEDVLSSVKSMGEKKSMTGEKDGIEQHSTSQKESSIPEIEQQQAKDTVEIQSIELTKETIETEKKDEQRSPSSSKNLFEVQKEVESGRKLEEEIAISEEKSSEKENLIPQSIPSGKDISKSYVELTGHIPSQYKEKGQILLDSKSIHSDIALRSISEDSKSTSKPISTEDKKSRSDPILPIPPDSLKPDYIKPNRRESAMQRIIDQLSASLRTQEGECQRLREENGKYSKKLDEIGAHPLSETVEMLQRERDELLQRIRQISMHLTDYKGVVASLKHENKSLRTSLQKISGENVKLRESAVLLRRQRDDLYKLEEMKEETLAMFDSESGEIEEKVV</sequence>
<evidence type="ECO:0000256" key="3">
    <source>
        <dbReference type="SAM" id="MobiDB-lite"/>
    </source>
</evidence>
<keyword evidence="6" id="KW-1185">Reference proteome</keyword>
<evidence type="ECO:0000313" key="6">
    <source>
        <dbReference type="Proteomes" id="UP001057375"/>
    </source>
</evidence>
<comment type="caution">
    <text evidence="5">The sequence shown here is derived from an EMBL/GenBank/DDBJ whole genome shotgun (WGS) entry which is preliminary data.</text>
</comment>
<dbReference type="SMART" id="SM00360">
    <property type="entry name" value="RRM"/>
    <property type="match status" value="1"/>
</dbReference>
<dbReference type="InterPro" id="IPR000504">
    <property type="entry name" value="RRM_dom"/>
</dbReference>
<feature type="region of interest" description="Disordered" evidence="3">
    <location>
        <begin position="632"/>
        <end position="666"/>
    </location>
</feature>
<feature type="coiled-coil region" evidence="2">
    <location>
        <begin position="683"/>
        <end position="743"/>
    </location>
</feature>
<feature type="compositionally biased region" description="Basic and acidic residues" evidence="3">
    <location>
        <begin position="490"/>
        <end position="504"/>
    </location>
</feature>
<dbReference type="InterPro" id="IPR035979">
    <property type="entry name" value="RBD_domain_sf"/>
</dbReference>
<evidence type="ECO:0000256" key="2">
    <source>
        <dbReference type="SAM" id="Coils"/>
    </source>
</evidence>
<dbReference type="Proteomes" id="UP001057375">
    <property type="component" value="Unassembled WGS sequence"/>
</dbReference>
<feature type="domain" description="RRM" evidence="4">
    <location>
        <begin position="212"/>
        <end position="278"/>
    </location>
</feature>
<feature type="compositionally biased region" description="Basic and acidic residues" evidence="3">
    <location>
        <begin position="421"/>
        <end position="436"/>
    </location>
</feature>
<keyword evidence="2" id="KW-0175">Coiled coil</keyword>
<keyword evidence="1" id="KW-0694">RNA-binding</keyword>